<dbReference type="Proteomes" id="UP001183682">
    <property type="component" value="Unassembled WGS sequence"/>
</dbReference>
<proteinExistence type="predicted"/>
<evidence type="ECO:0000256" key="1">
    <source>
        <dbReference type="SAM" id="MobiDB-lite"/>
    </source>
</evidence>
<organism evidence="3 4">
    <name type="scientific">Enterococcus gallinarum</name>
    <dbReference type="NCBI Taxonomy" id="1353"/>
    <lineage>
        <taxon>Bacteria</taxon>
        <taxon>Bacillati</taxon>
        <taxon>Bacillota</taxon>
        <taxon>Bacilli</taxon>
        <taxon>Lactobacillales</taxon>
        <taxon>Enterococcaceae</taxon>
        <taxon>Enterococcus</taxon>
    </lineage>
</organism>
<name>A0A376H134_ENTGA</name>
<protein>
    <submittedName>
        <fullName evidence="3">Uncharacterized protein</fullName>
    </submittedName>
</protein>
<dbReference type="RefSeq" id="WP_010709814.1">
    <property type="nucleotide sequence ID" value="NZ_JARPZN010000011.1"/>
</dbReference>
<evidence type="ECO:0000313" key="2">
    <source>
        <dbReference type="EMBL" id="MDT2691187.1"/>
    </source>
</evidence>
<dbReference type="AlphaFoldDB" id="A0A376H134"/>
<keyword evidence="4" id="KW-1185">Reference proteome</keyword>
<evidence type="ECO:0000313" key="4">
    <source>
        <dbReference type="Proteomes" id="UP000254807"/>
    </source>
</evidence>
<accession>A0A376H134</accession>
<sequence length="122" mass="14500">MNQKETNHENIYRNNQTIDHEKHQAQVQNITEEPVNVKESEKKKKTPRKKTVHDLDAEIEALKRRRENLYKKQIMDLGKQVLAILERNDISFLEISEESELFFSELEELIEQNKENLKAIVS</sequence>
<dbReference type="EMBL" id="JARPZN010000011">
    <property type="protein sequence ID" value="MDT2691187.1"/>
    <property type="molecule type" value="Genomic_DNA"/>
</dbReference>
<feature type="region of interest" description="Disordered" evidence="1">
    <location>
        <begin position="1"/>
        <end position="52"/>
    </location>
</feature>
<gene>
    <name evidence="3" type="ORF">NCTC12360_00954</name>
    <name evidence="2" type="ORF">P7E30_13495</name>
</gene>
<feature type="compositionally biased region" description="Basic and acidic residues" evidence="1">
    <location>
        <begin position="1"/>
        <end position="11"/>
    </location>
</feature>
<dbReference type="EMBL" id="UFYW01000001">
    <property type="protein sequence ID" value="STD82525.1"/>
    <property type="molecule type" value="Genomic_DNA"/>
</dbReference>
<dbReference type="Proteomes" id="UP000254807">
    <property type="component" value="Unassembled WGS sequence"/>
</dbReference>
<evidence type="ECO:0000313" key="3">
    <source>
        <dbReference type="EMBL" id="STD82525.1"/>
    </source>
</evidence>
<reference evidence="3 4" key="1">
    <citation type="submission" date="2018-06" db="EMBL/GenBank/DDBJ databases">
        <authorList>
            <consortium name="Pathogen Informatics"/>
            <person name="Doyle S."/>
        </authorList>
    </citation>
    <scope>NUCLEOTIDE SEQUENCE [LARGE SCALE GENOMIC DNA]</scope>
    <source>
        <strain evidence="3 4">NCTC12360</strain>
    </source>
</reference>
<reference evidence="2" key="2">
    <citation type="submission" date="2023-03" db="EMBL/GenBank/DDBJ databases">
        <authorList>
            <person name="Shen W."/>
            <person name="Cai J."/>
        </authorList>
    </citation>
    <scope>NUCLEOTIDE SEQUENCE</scope>
    <source>
        <strain evidence="2">K69-2</strain>
    </source>
</reference>